<proteinExistence type="predicted"/>
<reference evidence="1" key="2">
    <citation type="journal article" date="2023" name="IMA Fungus">
        <title>Comparative genomic study of the Penicillium genus elucidates a diverse pangenome and 15 lateral gene transfer events.</title>
        <authorList>
            <person name="Petersen C."/>
            <person name="Sorensen T."/>
            <person name="Nielsen M.R."/>
            <person name="Sondergaard T.E."/>
            <person name="Sorensen J.L."/>
            <person name="Fitzpatrick D.A."/>
            <person name="Frisvad J.C."/>
            <person name="Nielsen K.L."/>
        </authorList>
    </citation>
    <scope>NUCLEOTIDE SEQUENCE</scope>
    <source>
        <strain evidence="1">IBT 17660</strain>
    </source>
</reference>
<organism evidence="1 2">
    <name type="scientific">Penicillium desertorum</name>
    <dbReference type="NCBI Taxonomy" id="1303715"/>
    <lineage>
        <taxon>Eukaryota</taxon>
        <taxon>Fungi</taxon>
        <taxon>Dikarya</taxon>
        <taxon>Ascomycota</taxon>
        <taxon>Pezizomycotina</taxon>
        <taxon>Eurotiomycetes</taxon>
        <taxon>Eurotiomycetidae</taxon>
        <taxon>Eurotiales</taxon>
        <taxon>Aspergillaceae</taxon>
        <taxon>Penicillium</taxon>
    </lineage>
</organism>
<accession>A0A9W9WYB9</accession>
<gene>
    <name evidence="1" type="ORF">N7530_004558</name>
</gene>
<name>A0A9W9WYB9_9EURO</name>
<dbReference type="Proteomes" id="UP001147760">
    <property type="component" value="Unassembled WGS sequence"/>
</dbReference>
<keyword evidence="2" id="KW-1185">Reference proteome</keyword>
<evidence type="ECO:0000313" key="1">
    <source>
        <dbReference type="EMBL" id="KAJ5479049.1"/>
    </source>
</evidence>
<evidence type="ECO:0000313" key="2">
    <source>
        <dbReference type="Proteomes" id="UP001147760"/>
    </source>
</evidence>
<sequence>MTGTLEARNSPGYLVTLGSAVLTADRRLVIGGSNVRSPTEYFEELNATIDEIDPDGGPQALEFSVSKTRRWPVIGRECYGNWTRMENNSGYT</sequence>
<dbReference type="EMBL" id="JAPWDO010000003">
    <property type="protein sequence ID" value="KAJ5479049.1"/>
    <property type="molecule type" value="Genomic_DNA"/>
</dbReference>
<protein>
    <submittedName>
        <fullName evidence="1">Uncharacterized protein</fullName>
    </submittedName>
</protein>
<dbReference type="AlphaFoldDB" id="A0A9W9WYB9"/>
<dbReference type="OrthoDB" id="10468596at2759"/>
<reference evidence="1" key="1">
    <citation type="submission" date="2022-12" db="EMBL/GenBank/DDBJ databases">
        <authorList>
            <person name="Petersen C."/>
        </authorList>
    </citation>
    <scope>NUCLEOTIDE SEQUENCE</scope>
    <source>
        <strain evidence="1">IBT 17660</strain>
    </source>
</reference>
<comment type="caution">
    <text evidence="1">The sequence shown here is derived from an EMBL/GenBank/DDBJ whole genome shotgun (WGS) entry which is preliminary data.</text>
</comment>